<evidence type="ECO:0000313" key="1">
    <source>
        <dbReference type="EMBL" id="XDT71275.1"/>
    </source>
</evidence>
<dbReference type="RefSeq" id="WP_369600311.1">
    <property type="nucleotide sequence ID" value="NZ_CP154858.1"/>
</dbReference>
<dbReference type="GO" id="GO:0006352">
    <property type="term" value="P:DNA-templated transcription initiation"/>
    <property type="evidence" value="ECO:0007669"/>
    <property type="project" value="InterPro"/>
</dbReference>
<evidence type="ECO:0008006" key="2">
    <source>
        <dbReference type="Google" id="ProtNLM"/>
    </source>
</evidence>
<dbReference type="Gene3D" id="1.10.1740.10">
    <property type="match status" value="1"/>
</dbReference>
<dbReference type="InterPro" id="IPR013325">
    <property type="entry name" value="RNA_pol_sigma_r2"/>
</dbReference>
<dbReference type="EMBL" id="CP154858">
    <property type="protein sequence ID" value="XDT71275.1"/>
    <property type="molecule type" value="Genomic_DNA"/>
</dbReference>
<proteinExistence type="predicted"/>
<organism evidence="1">
    <name type="scientific">Thermohahella caldifontis</name>
    <dbReference type="NCBI Taxonomy" id="3142973"/>
    <lineage>
        <taxon>Bacteria</taxon>
        <taxon>Pseudomonadati</taxon>
        <taxon>Pseudomonadota</taxon>
        <taxon>Gammaproteobacteria</taxon>
        <taxon>Oceanospirillales</taxon>
        <taxon>Hahellaceae</taxon>
        <taxon>Thermohahella</taxon>
    </lineage>
</organism>
<dbReference type="GO" id="GO:0003700">
    <property type="term" value="F:DNA-binding transcription factor activity"/>
    <property type="evidence" value="ECO:0007669"/>
    <property type="project" value="InterPro"/>
</dbReference>
<dbReference type="KEGG" id="tcd:AAIA72_10705"/>
<dbReference type="SUPFAM" id="SSF88946">
    <property type="entry name" value="Sigma2 domain of RNA polymerase sigma factors"/>
    <property type="match status" value="1"/>
</dbReference>
<name>A0AB39USX8_9GAMM</name>
<protein>
    <recommendedName>
        <fullName evidence="2">Sigma-70 family RNA polymerase sigma factor</fullName>
    </recommendedName>
</protein>
<dbReference type="AlphaFoldDB" id="A0AB39USX8"/>
<gene>
    <name evidence="1" type="ORF">AAIA72_10705</name>
</gene>
<accession>A0AB39USX8</accession>
<sequence>MTTRNWHDIIRDETGFRDFVNTHLDVLRERIRHELNWHVGSGNLEDGELSVDEVLDELYIRAWADRRRKPADMAPLAWLTGLMTRVVWDLVRQRQASRNSESLEQVIPDDSFIYDDEESFWEWYQPDDVEKLEDELAADQPSVEDVAAALEQRSLPAPARLALALHDLYALALRDVAATMRRELRETWQLVREARRTLGI</sequence>
<reference evidence="1" key="1">
    <citation type="submission" date="2024-05" db="EMBL/GenBank/DDBJ databases">
        <title>Genome sequencing of novel strain.</title>
        <authorList>
            <person name="Ganbat D."/>
            <person name="Ganbat S."/>
            <person name="Lee S.-J."/>
        </authorList>
    </citation>
    <scope>NUCLEOTIDE SEQUENCE</scope>
    <source>
        <strain evidence="1">SMD15-11</strain>
    </source>
</reference>